<protein>
    <submittedName>
        <fullName evidence="2">Transcriptional regulator, MerR family</fullName>
    </submittedName>
</protein>
<dbReference type="OrthoDB" id="9811174at2"/>
<dbReference type="Pfam" id="PF13411">
    <property type="entry name" value="MerR_1"/>
    <property type="match status" value="1"/>
</dbReference>
<accession>F5YCQ4</accession>
<keyword evidence="3" id="KW-1185">Reference proteome</keyword>
<reference evidence="3" key="1">
    <citation type="submission" date="2009-12" db="EMBL/GenBank/DDBJ databases">
        <title>Complete sequence of Treponema azotonutricium strain ZAS-9.</title>
        <authorList>
            <person name="Tetu S.G."/>
            <person name="Matson E."/>
            <person name="Ren Q."/>
            <person name="Seshadri R."/>
            <person name="Elbourne L."/>
            <person name="Hassan K.A."/>
            <person name="Durkin A."/>
            <person name="Radune D."/>
            <person name="Mohamoud Y."/>
            <person name="Shay R."/>
            <person name="Jin S."/>
            <person name="Zhang X."/>
            <person name="Lucey K."/>
            <person name="Ballor N.R."/>
            <person name="Ottesen E."/>
            <person name="Rosenthal R."/>
            <person name="Allen A."/>
            <person name="Leadbetter J.R."/>
            <person name="Paulsen I.T."/>
        </authorList>
    </citation>
    <scope>NUCLEOTIDE SEQUENCE [LARGE SCALE GENOMIC DNA]</scope>
    <source>
        <strain evidence="3">ATCC BAA-888 / DSM 13862 / ZAS-9</strain>
    </source>
</reference>
<dbReference type="KEGG" id="taz:TREAZ_1699"/>
<dbReference type="STRING" id="545695.TREAZ_1699"/>
<dbReference type="Gene3D" id="1.10.1660.10">
    <property type="match status" value="1"/>
</dbReference>
<organism evidence="2 3">
    <name type="scientific">Leadbettera azotonutricia (strain ATCC BAA-888 / DSM 13862 / ZAS-9)</name>
    <name type="common">Treponema azotonutricium</name>
    <dbReference type="NCBI Taxonomy" id="545695"/>
    <lineage>
        <taxon>Bacteria</taxon>
        <taxon>Pseudomonadati</taxon>
        <taxon>Spirochaetota</taxon>
        <taxon>Spirochaetia</taxon>
        <taxon>Spirochaetales</taxon>
        <taxon>Breznakiellaceae</taxon>
        <taxon>Leadbettera</taxon>
    </lineage>
</organism>
<reference evidence="2 3" key="2">
    <citation type="journal article" date="2011" name="ISME J.">
        <title>RNA-seq reveals cooperative metabolic interactions between two termite-gut spirochete species in co-culture.</title>
        <authorList>
            <person name="Rosenthal A.Z."/>
            <person name="Matson E.G."/>
            <person name="Eldar A."/>
            <person name="Leadbetter J.R."/>
        </authorList>
    </citation>
    <scope>NUCLEOTIDE SEQUENCE [LARGE SCALE GENOMIC DNA]</scope>
    <source>
        <strain evidence="3">ATCC BAA-888 / DSM 13862 / ZAS-9</strain>
    </source>
</reference>
<dbReference type="GO" id="GO:0003677">
    <property type="term" value="F:DNA binding"/>
    <property type="evidence" value="ECO:0007669"/>
    <property type="project" value="InterPro"/>
</dbReference>
<dbReference type="PROSITE" id="PS50937">
    <property type="entry name" value="HTH_MERR_2"/>
    <property type="match status" value="1"/>
</dbReference>
<dbReference type="InterPro" id="IPR009061">
    <property type="entry name" value="DNA-bd_dom_put_sf"/>
</dbReference>
<dbReference type="Proteomes" id="UP000009222">
    <property type="component" value="Chromosome"/>
</dbReference>
<dbReference type="eggNOG" id="COG0789">
    <property type="taxonomic scope" value="Bacteria"/>
</dbReference>
<gene>
    <name evidence="2" type="ordered locus">TREAZ_1699</name>
</gene>
<evidence type="ECO:0000259" key="1">
    <source>
        <dbReference type="PROSITE" id="PS50937"/>
    </source>
</evidence>
<dbReference type="EMBL" id="CP001841">
    <property type="protein sequence ID" value="AEF82031.1"/>
    <property type="molecule type" value="Genomic_DNA"/>
</dbReference>
<dbReference type="FunCoup" id="F5YCQ4">
    <property type="interactions" value="41"/>
</dbReference>
<dbReference type="InterPro" id="IPR000551">
    <property type="entry name" value="MerR-type_HTH_dom"/>
</dbReference>
<dbReference type="SUPFAM" id="SSF46955">
    <property type="entry name" value="Putative DNA-binding domain"/>
    <property type="match status" value="1"/>
</dbReference>
<name>F5YCQ4_LEAAZ</name>
<dbReference type="RefSeq" id="WP_015710325.1">
    <property type="nucleotide sequence ID" value="NC_015577.1"/>
</dbReference>
<dbReference type="HOGENOM" id="CLU_045945_4_2_12"/>
<dbReference type="SMART" id="SM00422">
    <property type="entry name" value="HTH_MERR"/>
    <property type="match status" value="1"/>
</dbReference>
<proteinExistence type="predicted"/>
<sequence length="117" mass="13450">MASYTIADAQRLLKVKAHVIRYWEQEVPLLQPEKDTNGRKLYSSRDLQILLRLKYLLYERRFTLEGAKEQIYCELAGDHQDLRASISFLRSELLDLYFTAAPAPQTSETQGDGNGSL</sequence>
<dbReference type="GO" id="GO:0006355">
    <property type="term" value="P:regulation of DNA-templated transcription"/>
    <property type="evidence" value="ECO:0007669"/>
    <property type="project" value="InterPro"/>
</dbReference>
<evidence type="ECO:0000313" key="2">
    <source>
        <dbReference type="EMBL" id="AEF82031.1"/>
    </source>
</evidence>
<dbReference type="AlphaFoldDB" id="F5YCQ4"/>
<feature type="domain" description="HTH merR-type" evidence="1">
    <location>
        <begin position="3"/>
        <end position="73"/>
    </location>
</feature>
<dbReference type="InParanoid" id="F5YCQ4"/>
<evidence type="ECO:0000313" key="3">
    <source>
        <dbReference type="Proteomes" id="UP000009222"/>
    </source>
</evidence>